<dbReference type="GO" id="GO:0015562">
    <property type="term" value="F:efflux transmembrane transporter activity"/>
    <property type="evidence" value="ECO:0007669"/>
    <property type="project" value="TreeGrafter"/>
</dbReference>
<evidence type="ECO:0000313" key="5">
    <source>
        <dbReference type="Proteomes" id="UP000324760"/>
    </source>
</evidence>
<dbReference type="RefSeq" id="WP_138986070.1">
    <property type="nucleotide sequence ID" value="NZ_CP043869.1"/>
</dbReference>
<dbReference type="SUPFAM" id="SSF111369">
    <property type="entry name" value="HlyD-like secretion proteins"/>
    <property type="match status" value="1"/>
</dbReference>
<organism evidence="4 5">
    <name type="scientific">Neptunomonas concharum</name>
    <dbReference type="NCBI Taxonomy" id="1031538"/>
    <lineage>
        <taxon>Bacteria</taxon>
        <taxon>Pseudomonadati</taxon>
        <taxon>Pseudomonadota</taxon>
        <taxon>Gammaproteobacteria</taxon>
        <taxon>Oceanospirillales</taxon>
        <taxon>Oceanospirillaceae</taxon>
        <taxon>Neptunomonas</taxon>
    </lineage>
</organism>
<protein>
    <submittedName>
        <fullName evidence="4">Efflux RND transporter periplasmic adaptor subunit</fullName>
    </submittedName>
</protein>
<sequence length="354" mass="38690">MKKVLLIAISGLVIINAYATEVTLTPVQVSTLEAIVDQASYRAPAKVVNEQHLDVSVEISGLLNAFEVRVGDRVAKGDLLARFDCQDYQLLGEQARHSVVALNSQLTLAQQQLKRARALQKTGSASVELLNQRQTEFNALSAQVKGQQVHLQQAERDISRCEVRAPFSGVVTQVKTAAGAWLSVGSPVLRLLSDNGMEVSANLQQHLLSTLDDADKIVFRLGQDSYLLKLRSSIPFINETTRTQEVRFIFERAKALTGAVGELVWQSSELRLPPEYLVKREGVLGVMLAEADKARFWPLSDAREGQSVNVELSPDVLVIIQGQHVVNEGSMIFVESATTEKASGAMDNATTSAQ</sequence>
<name>A0A5P1R6U3_9GAMM</name>
<dbReference type="GO" id="GO:1990281">
    <property type="term" value="C:efflux pump complex"/>
    <property type="evidence" value="ECO:0007669"/>
    <property type="project" value="TreeGrafter"/>
</dbReference>
<comment type="similarity">
    <text evidence="1">Belongs to the membrane fusion protein (MFP) (TC 8.A.1) family.</text>
</comment>
<dbReference type="Gene3D" id="1.10.287.470">
    <property type="entry name" value="Helix hairpin bin"/>
    <property type="match status" value="1"/>
</dbReference>
<keyword evidence="2" id="KW-0732">Signal</keyword>
<accession>A0A5P1R6U3</accession>
<evidence type="ECO:0000256" key="2">
    <source>
        <dbReference type="SAM" id="SignalP"/>
    </source>
</evidence>
<dbReference type="Gene3D" id="2.40.30.170">
    <property type="match status" value="1"/>
</dbReference>
<dbReference type="NCBIfam" id="TIGR01730">
    <property type="entry name" value="RND_mfp"/>
    <property type="match status" value="1"/>
</dbReference>
<evidence type="ECO:0000256" key="1">
    <source>
        <dbReference type="ARBA" id="ARBA00009477"/>
    </source>
</evidence>
<dbReference type="KEGG" id="ncu:F0U83_00865"/>
<feature type="signal peptide" evidence="2">
    <location>
        <begin position="1"/>
        <end position="19"/>
    </location>
</feature>
<keyword evidence="5" id="KW-1185">Reference proteome</keyword>
<dbReference type="EMBL" id="CP043869">
    <property type="protein sequence ID" value="QEQ95367.1"/>
    <property type="molecule type" value="Genomic_DNA"/>
</dbReference>
<dbReference type="PANTHER" id="PTHR30469">
    <property type="entry name" value="MULTIDRUG RESISTANCE PROTEIN MDTA"/>
    <property type="match status" value="1"/>
</dbReference>
<dbReference type="InterPro" id="IPR058625">
    <property type="entry name" value="MdtA-like_BSH"/>
</dbReference>
<dbReference type="PANTHER" id="PTHR30469:SF15">
    <property type="entry name" value="HLYD FAMILY OF SECRETION PROTEINS"/>
    <property type="match status" value="1"/>
</dbReference>
<dbReference type="Proteomes" id="UP000324760">
    <property type="component" value="Chromosome"/>
</dbReference>
<evidence type="ECO:0000259" key="3">
    <source>
        <dbReference type="Pfam" id="PF25917"/>
    </source>
</evidence>
<reference evidence="4 5" key="1">
    <citation type="journal article" date="2019" name="Biochem. Eng. J.">
        <title>Metabolic engineering of the marine bacteria Neptunomonas concharum for the production of acetoin and meso-2,3-butanediol from acetate.</title>
        <authorList>
            <person name="Li W."/>
            <person name="Pu N."/>
            <person name="Liu C.-X."/>
            <person name="Yuan Q.-P."/>
            <person name="Li Z.-J."/>
        </authorList>
    </citation>
    <scope>NUCLEOTIDE SEQUENCE [LARGE SCALE GENOMIC DNA]</scope>
    <source>
        <strain evidence="4 5">JCM17730</strain>
    </source>
</reference>
<evidence type="ECO:0000313" key="4">
    <source>
        <dbReference type="EMBL" id="QEQ95367.1"/>
    </source>
</evidence>
<dbReference type="OrthoDB" id="9806939at2"/>
<feature type="domain" description="Multidrug resistance protein MdtA-like barrel-sandwich hybrid" evidence="3">
    <location>
        <begin position="54"/>
        <end position="186"/>
    </location>
</feature>
<dbReference type="Gene3D" id="2.40.50.100">
    <property type="match status" value="1"/>
</dbReference>
<feature type="chain" id="PRO_5024829434" evidence="2">
    <location>
        <begin position="20"/>
        <end position="354"/>
    </location>
</feature>
<proteinExistence type="inferred from homology"/>
<dbReference type="AlphaFoldDB" id="A0A5P1R6U3"/>
<dbReference type="InterPro" id="IPR006143">
    <property type="entry name" value="RND_pump_MFP"/>
</dbReference>
<gene>
    <name evidence="4" type="ORF">F0U83_00865</name>
</gene>
<dbReference type="Pfam" id="PF25917">
    <property type="entry name" value="BSH_RND"/>
    <property type="match status" value="1"/>
</dbReference>